<dbReference type="InterPro" id="IPR036852">
    <property type="entry name" value="Peptidase_S8/S53_dom_sf"/>
</dbReference>
<dbReference type="GO" id="GO:0006508">
    <property type="term" value="P:proteolysis"/>
    <property type="evidence" value="ECO:0007669"/>
    <property type="project" value="UniProtKB-KW"/>
</dbReference>
<dbReference type="OrthoDB" id="206201at2759"/>
<evidence type="ECO:0000256" key="3">
    <source>
        <dbReference type="ARBA" id="ARBA00022801"/>
    </source>
</evidence>
<keyword evidence="5" id="KW-1015">Disulfide bond</keyword>
<evidence type="ECO:0000256" key="4">
    <source>
        <dbReference type="ARBA" id="ARBA00022825"/>
    </source>
</evidence>
<evidence type="ECO:0000256" key="1">
    <source>
        <dbReference type="ARBA" id="ARBA00011073"/>
    </source>
</evidence>
<dbReference type="Proteomes" id="UP001152320">
    <property type="component" value="Chromosome 4"/>
</dbReference>
<dbReference type="Gene3D" id="3.30.70.80">
    <property type="entry name" value="Peptidase S8 propeptide/proteinase inhibitor I9"/>
    <property type="match status" value="1"/>
</dbReference>
<dbReference type="Gene3D" id="3.40.50.200">
    <property type="entry name" value="Peptidase S8/S53 domain"/>
    <property type="match status" value="1"/>
</dbReference>
<dbReference type="SMART" id="SM00042">
    <property type="entry name" value="CUB"/>
    <property type="match status" value="2"/>
</dbReference>
<feature type="domain" description="CUB" evidence="10">
    <location>
        <begin position="391"/>
        <end position="504"/>
    </location>
</feature>
<keyword evidence="12" id="KW-1185">Reference proteome</keyword>
<evidence type="ECO:0000313" key="12">
    <source>
        <dbReference type="Proteomes" id="UP001152320"/>
    </source>
</evidence>
<dbReference type="InterPro" id="IPR022398">
    <property type="entry name" value="Peptidase_S8_His-AS"/>
</dbReference>
<dbReference type="InterPro" id="IPR050131">
    <property type="entry name" value="Peptidase_S8_subtilisin-like"/>
</dbReference>
<keyword evidence="9" id="KW-0732">Signal</keyword>
<dbReference type="InterPro" id="IPR010259">
    <property type="entry name" value="S8pro/Inhibitor_I9"/>
</dbReference>
<dbReference type="Pfam" id="PF00431">
    <property type="entry name" value="CUB"/>
    <property type="match status" value="2"/>
</dbReference>
<dbReference type="PRINTS" id="PR00723">
    <property type="entry name" value="SUBTILISIN"/>
</dbReference>
<dbReference type="GO" id="GO:0004252">
    <property type="term" value="F:serine-type endopeptidase activity"/>
    <property type="evidence" value="ECO:0007669"/>
    <property type="project" value="UniProtKB-UniRule"/>
</dbReference>
<dbReference type="SUPFAM" id="SSF49854">
    <property type="entry name" value="Spermadhesin, CUB domain"/>
    <property type="match status" value="2"/>
</dbReference>
<feature type="active site" description="Charge relay system" evidence="7">
    <location>
        <position position="168"/>
    </location>
</feature>
<dbReference type="CDD" id="cd00041">
    <property type="entry name" value="CUB"/>
    <property type="match status" value="2"/>
</dbReference>
<dbReference type="SUPFAM" id="SSF54897">
    <property type="entry name" value="Protease propeptides/inhibitors"/>
    <property type="match status" value="1"/>
</dbReference>
<evidence type="ECO:0000256" key="2">
    <source>
        <dbReference type="ARBA" id="ARBA00022670"/>
    </source>
</evidence>
<evidence type="ECO:0000313" key="11">
    <source>
        <dbReference type="EMBL" id="KAJ8042999.1"/>
    </source>
</evidence>
<evidence type="ECO:0000256" key="6">
    <source>
        <dbReference type="PROSITE-ProRule" id="PRU00059"/>
    </source>
</evidence>
<reference evidence="11" key="1">
    <citation type="submission" date="2021-10" db="EMBL/GenBank/DDBJ databases">
        <title>Tropical sea cucumber genome reveals ecological adaptation and Cuvierian tubules defense mechanism.</title>
        <authorList>
            <person name="Chen T."/>
        </authorList>
    </citation>
    <scope>NUCLEOTIDE SEQUENCE</scope>
    <source>
        <strain evidence="11">Nanhai2018</strain>
        <tissue evidence="11">Muscle</tissue>
    </source>
</reference>
<protein>
    <recommendedName>
        <fullName evidence="10">CUB domain-containing protein</fullName>
    </recommendedName>
</protein>
<organism evidence="11 12">
    <name type="scientific">Holothuria leucospilota</name>
    <name type="common">Black long sea cucumber</name>
    <name type="synonym">Mertensiothuria leucospilota</name>
    <dbReference type="NCBI Taxonomy" id="206669"/>
    <lineage>
        <taxon>Eukaryota</taxon>
        <taxon>Metazoa</taxon>
        <taxon>Echinodermata</taxon>
        <taxon>Eleutherozoa</taxon>
        <taxon>Echinozoa</taxon>
        <taxon>Holothuroidea</taxon>
        <taxon>Aspidochirotacea</taxon>
        <taxon>Aspidochirotida</taxon>
        <taxon>Holothuriidae</taxon>
        <taxon>Holothuria</taxon>
    </lineage>
</organism>
<evidence type="ECO:0000259" key="10">
    <source>
        <dbReference type="PROSITE" id="PS01180"/>
    </source>
</evidence>
<proteinExistence type="inferred from homology"/>
<dbReference type="PROSITE" id="PS00137">
    <property type="entry name" value="SUBTILASE_HIS"/>
    <property type="match status" value="1"/>
</dbReference>
<dbReference type="PROSITE" id="PS00136">
    <property type="entry name" value="SUBTILASE_ASP"/>
    <property type="match status" value="1"/>
</dbReference>
<feature type="active site" description="Charge relay system" evidence="7">
    <location>
        <position position="320"/>
    </location>
</feature>
<dbReference type="Pfam" id="PF00082">
    <property type="entry name" value="Peptidase_S8"/>
    <property type="match status" value="1"/>
</dbReference>
<name>A0A9Q1CE51_HOLLE</name>
<dbReference type="InterPro" id="IPR035914">
    <property type="entry name" value="Sperma_CUB_dom_sf"/>
</dbReference>
<dbReference type="CDD" id="cd04077">
    <property type="entry name" value="Peptidases_S8_PCSK9_ProteinaseK_like"/>
    <property type="match status" value="1"/>
</dbReference>
<dbReference type="PROSITE" id="PS01180">
    <property type="entry name" value="CUB"/>
    <property type="match status" value="2"/>
</dbReference>
<dbReference type="InterPro" id="IPR000859">
    <property type="entry name" value="CUB_dom"/>
</dbReference>
<keyword evidence="4 7" id="KW-0720">Serine protease</keyword>
<dbReference type="PROSITE" id="PS51892">
    <property type="entry name" value="SUBTILASE"/>
    <property type="match status" value="1"/>
</dbReference>
<dbReference type="PROSITE" id="PS00138">
    <property type="entry name" value="SUBTILASE_SER"/>
    <property type="match status" value="1"/>
</dbReference>
<dbReference type="SUPFAM" id="SSF52743">
    <property type="entry name" value="Subtilisin-like"/>
    <property type="match status" value="1"/>
</dbReference>
<feature type="active site" description="Charge relay system" evidence="7">
    <location>
        <position position="137"/>
    </location>
</feature>
<dbReference type="GO" id="GO:0005615">
    <property type="term" value="C:extracellular space"/>
    <property type="evidence" value="ECO:0007669"/>
    <property type="project" value="TreeGrafter"/>
</dbReference>
<dbReference type="InterPro" id="IPR023828">
    <property type="entry name" value="Peptidase_S8_Ser-AS"/>
</dbReference>
<dbReference type="FunFam" id="2.60.120.290:FF:000013">
    <property type="entry name" value="Membrane frizzled-related protein"/>
    <property type="match status" value="2"/>
</dbReference>
<keyword evidence="3 7" id="KW-0378">Hydrolase</keyword>
<dbReference type="FunFam" id="3.40.50.200:FF:000014">
    <property type="entry name" value="Proteinase K"/>
    <property type="match status" value="1"/>
</dbReference>
<dbReference type="InterPro" id="IPR015500">
    <property type="entry name" value="Peptidase_S8_subtilisin-rel"/>
</dbReference>
<accession>A0A9Q1CE51</accession>
<sequence length="633" mass="66629">MMKFLVICLLLGTAASLAPIYKKKDGGSGSYIVKLKDDADFSSVLDMIRFSENVDKRVRISQIFTNIFNGFAASLSDELLMAIRGLDDVEYVEEDSIVTIAGLASWGLDRIDEKSLQLDDSYTPIGDGEGVNVYVIDTGINEDHNDFQGRAHIAHDSLGGEGVDCHGHGTHCAGTVAGAMYGVAKKTEVYGVRCLDCSGSSLTSIIAAACDWTAGNAIHPAIASMSLGGSGSVAMDDAVQRLITKGILVAVAAGNDDDNACKYSPARATEAITVGATDSRDVRAYFSNYGVCVDILAPGVSINSAWIGGTHANNIISGTSMATPHVAGAAAILLSQDNSLTPQQLKETLQTKANADLISDSQAGTPNLLLYIGEGSGGGFVPPPVPPPTACGTIFTESGSQILSPGYPGSYDNYEDCHYSAQAPAGMVVQLSFESMDIETYGTDGCFDTLKVFDGDSSSAMLIETLCGSTIPDPVYSTQEQMFLRFESDSTKTGDGFVANVAFVDQASVPTPEPRPKTGCGSLHTDATGTLATPNYPSTYPNNANCDTTIQGQDRSATVTLTFDSFNVESSGNCQYDYLLVYDGADDSFPFMDRLCGSVLPSPITSTGPDMYLKFVSDYSVGESGISAHYVVS</sequence>
<dbReference type="PANTHER" id="PTHR43806:SF58">
    <property type="entry name" value="ALKALINE PROTEASE 1-RELATED"/>
    <property type="match status" value="1"/>
</dbReference>
<feature type="chain" id="PRO_5040345171" description="CUB domain-containing protein" evidence="9">
    <location>
        <begin position="17"/>
        <end position="633"/>
    </location>
</feature>
<keyword evidence="2 7" id="KW-0645">Protease</keyword>
<dbReference type="Gene3D" id="2.60.120.290">
    <property type="entry name" value="Spermadhesin, CUB domain"/>
    <property type="match status" value="2"/>
</dbReference>
<evidence type="ECO:0000256" key="7">
    <source>
        <dbReference type="PROSITE-ProRule" id="PRU01240"/>
    </source>
</evidence>
<comment type="caution">
    <text evidence="6">Lacks conserved residue(s) required for the propagation of feature annotation.</text>
</comment>
<dbReference type="Pfam" id="PF05922">
    <property type="entry name" value="Inhibitor_I9"/>
    <property type="match status" value="1"/>
</dbReference>
<evidence type="ECO:0000256" key="8">
    <source>
        <dbReference type="RuleBase" id="RU003355"/>
    </source>
</evidence>
<dbReference type="InterPro" id="IPR034193">
    <property type="entry name" value="PCSK9_ProteinaseK-like"/>
</dbReference>
<comment type="caution">
    <text evidence="11">The sequence shown here is derived from an EMBL/GenBank/DDBJ whole genome shotgun (WGS) entry which is preliminary data.</text>
</comment>
<dbReference type="AlphaFoldDB" id="A0A9Q1CE51"/>
<comment type="similarity">
    <text evidence="1 7 8">Belongs to the peptidase S8 family.</text>
</comment>
<evidence type="ECO:0000256" key="5">
    <source>
        <dbReference type="ARBA" id="ARBA00023157"/>
    </source>
</evidence>
<dbReference type="PANTHER" id="PTHR43806">
    <property type="entry name" value="PEPTIDASE S8"/>
    <property type="match status" value="1"/>
</dbReference>
<dbReference type="InterPro" id="IPR000209">
    <property type="entry name" value="Peptidase_S8/S53_dom"/>
</dbReference>
<evidence type="ECO:0000256" key="9">
    <source>
        <dbReference type="SAM" id="SignalP"/>
    </source>
</evidence>
<dbReference type="InterPro" id="IPR037045">
    <property type="entry name" value="S8pro/Inhibitor_I9_sf"/>
</dbReference>
<gene>
    <name evidence="11" type="ORF">HOLleu_09906</name>
</gene>
<dbReference type="InterPro" id="IPR023827">
    <property type="entry name" value="Peptidase_S8_Asp-AS"/>
</dbReference>
<feature type="domain" description="CUB" evidence="10">
    <location>
        <begin position="520"/>
        <end position="633"/>
    </location>
</feature>
<feature type="signal peptide" evidence="9">
    <location>
        <begin position="1"/>
        <end position="16"/>
    </location>
</feature>
<dbReference type="EMBL" id="JAIZAY010000004">
    <property type="protein sequence ID" value="KAJ8042999.1"/>
    <property type="molecule type" value="Genomic_DNA"/>
</dbReference>